<evidence type="ECO:0000256" key="1">
    <source>
        <dbReference type="SAM" id="MobiDB-lite"/>
    </source>
</evidence>
<feature type="compositionally biased region" description="Polar residues" evidence="1">
    <location>
        <begin position="7"/>
        <end position="19"/>
    </location>
</feature>
<proteinExistence type="predicted"/>
<dbReference type="Proteomes" id="UP001259832">
    <property type="component" value="Unassembled WGS sequence"/>
</dbReference>
<name>A0AAD9G2P7_9STRA</name>
<comment type="caution">
    <text evidence="2">The sequence shown here is derived from an EMBL/GenBank/DDBJ whole genome shotgun (WGS) entry which is preliminary data.</text>
</comment>
<keyword evidence="3" id="KW-1185">Reference proteome</keyword>
<dbReference type="AlphaFoldDB" id="A0AAD9G2P7"/>
<feature type="compositionally biased region" description="Polar residues" evidence="1">
    <location>
        <begin position="57"/>
        <end position="68"/>
    </location>
</feature>
<evidence type="ECO:0000313" key="3">
    <source>
        <dbReference type="Proteomes" id="UP001259832"/>
    </source>
</evidence>
<protein>
    <submittedName>
        <fullName evidence="2">Uncharacterized protein</fullName>
    </submittedName>
</protein>
<organism evidence="2 3">
    <name type="scientific">Phytophthora citrophthora</name>
    <dbReference type="NCBI Taxonomy" id="4793"/>
    <lineage>
        <taxon>Eukaryota</taxon>
        <taxon>Sar</taxon>
        <taxon>Stramenopiles</taxon>
        <taxon>Oomycota</taxon>
        <taxon>Peronosporomycetes</taxon>
        <taxon>Peronosporales</taxon>
        <taxon>Peronosporaceae</taxon>
        <taxon>Phytophthora</taxon>
    </lineage>
</organism>
<reference evidence="2" key="1">
    <citation type="submission" date="2023-08" db="EMBL/GenBank/DDBJ databases">
        <title>Reference Genome Resource for the Citrus Pathogen Phytophthora citrophthora.</title>
        <authorList>
            <person name="Moller H."/>
            <person name="Coetzee B."/>
            <person name="Rose L.J."/>
            <person name="Van Niekerk J.M."/>
        </authorList>
    </citation>
    <scope>NUCLEOTIDE SEQUENCE</scope>
    <source>
        <strain evidence="2">STE-U-9442</strain>
    </source>
</reference>
<dbReference type="EMBL" id="JASMQC010000036">
    <property type="protein sequence ID" value="KAK1931021.1"/>
    <property type="molecule type" value="Genomic_DNA"/>
</dbReference>
<accession>A0AAD9G2P7</accession>
<feature type="region of interest" description="Disordered" evidence="1">
    <location>
        <begin position="1"/>
        <end position="84"/>
    </location>
</feature>
<sequence length="191" mass="21288">MPKRSSVPGSQAPQLSKPTGSKDAELPRPVRPSRLKSSSSSSFCDLQAKFSPKSIDEGNNGTLNSLHTSSRESEPATDEESQLEIGSEFADHHTQLETAECQAVAMLNEITRKSERNHQKFVIRFILARYNAIRDNISGKDKRIEELHTSFEDLACQTASLEVLCNSDVDADTLDKLFMAIPIQQRLLFHD</sequence>
<gene>
    <name evidence="2" type="ORF">P3T76_013610</name>
</gene>
<evidence type="ECO:0000313" key="2">
    <source>
        <dbReference type="EMBL" id="KAK1931021.1"/>
    </source>
</evidence>